<feature type="region of interest" description="Disordered" evidence="1">
    <location>
        <begin position="92"/>
        <end position="164"/>
    </location>
</feature>
<feature type="region of interest" description="Disordered" evidence="1">
    <location>
        <begin position="1"/>
        <end position="39"/>
    </location>
</feature>
<feature type="compositionally biased region" description="Polar residues" evidence="1">
    <location>
        <begin position="133"/>
        <end position="149"/>
    </location>
</feature>
<dbReference type="Proteomes" id="UP000296049">
    <property type="component" value="Unassembled WGS sequence"/>
</dbReference>
<proteinExistence type="predicted"/>
<organism evidence="2 3">
    <name type="scientific">Anas platyrhynchos</name>
    <name type="common">Mallard</name>
    <name type="synonym">Anas boschas</name>
    <dbReference type="NCBI Taxonomy" id="8839"/>
    <lineage>
        <taxon>Eukaryota</taxon>
        <taxon>Metazoa</taxon>
        <taxon>Chordata</taxon>
        <taxon>Craniata</taxon>
        <taxon>Vertebrata</taxon>
        <taxon>Euteleostomi</taxon>
        <taxon>Archelosauria</taxon>
        <taxon>Archosauria</taxon>
        <taxon>Dinosauria</taxon>
        <taxon>Saurischia</taxon>
        <taxon>Theropoda</taxon>
        <taxon>Coelurosauria</taxon>
        <taxon>Aves</taxon>
        <taxon>Neognathae</taxon>
        <taxon>Galloanserae</taxon>
        <taxon>Anseriformes</taxon>
        <taxon>Anatidae</taxon>
        <taxon>Anatinae</taxon>
        <taxon>Anas</taxon>
    </lineage>
</organism>
<protein>
    <submittedName>
        <fullName evidence="2">Uncharacterized protein</fullName>
    </submittedName>
</protein>
<gene>
    <name evidence="2" type="ORF">Anapl_01519</name>
</gene>
<dbReference type="EMBL" id="KB743040">
    <property type="protein sequence ID" value="EOB01772.1"/>
    <property type="molecule type" value="Genomic_DNA"/>
</dbReference>
<keyword evidence="3" id="KW-1185">Reference proteome</keyword>
<evidence type="ECO:0000256" key="1">
    <source>
        <dbReference type="SAM" id="MobiDB-lite"/>
    </source>
</evidence>
<evidence type="ECO:0000313" key="2">
    <source>
        <dbReference type="EMBL" id="EOB01772.1"/>
    </source>
</evidence>
<name>R0JWY6_ANAPL</name>
<feature type="compositionally biased region" description="Polar residues" evidence="1">
    <location>
        <begin position="8"/>
        <end position="17"/>
    </location>
</feature>
<evidence type="ECO:0000313" key="3">
    <source>
        <dbReference type="Proteomes" id="UP000296049"/>
    </source>
</evidence>
<accession>R0JWY6</accession>
<reference evidence="3" key="1">
    <citation type="journal article" date="2013" name="Nat. Genet.">
        <title>The duck genome and transcriptome provide insight into an avian influenza virus reservoir species.</title>
        <authorList>
            <person name="Huang Y."/>
            <person name="Li Y."/>
            <person name="Burt D.W."/>
            <person name="Chen H."/>
            <person name="Zhang Y."/>
            <person name="Qian W."/>
            <person name="Kim H."/>
            <person name="Gan S."/>
            <person name="Zhao Y."/>
            <person name="Li J."/>
            <person name="Yi K."/>
            <person name="Feng H."/>
            <person name="Zhu P."/>
            <person name="Li B."/>
            <person name="Liu Q."/>
            <person name="Fairley S."/>
            <person name="Magor K.E."/>
            <person name="Du Z."/>
            <person name="Hu X."/>
            <person name="Goodman L."/>
            <person name="Tafer H."/>
            <person name="Vignal A."/>
            <person name="Lee T."/>
            <person name="Kim K.W."/>
            <person name="Sheng Z."/>
            <person name="An Y."/>
            <person name="Searle S."/>
            <person name="Herrero J."/>
            <person name="Groenen M.A."/>
            <person name="Crooijmans R.P."/>
            <person name="Faraut T."/>
            <person name="Cai Q."/>
            <person name="Webster R.G."/>
            <person name="Aldridge J.R."/>
            <person name="Warren W.C."/>
            <person name="Bartschat S."/>
            <person name="Kehr S."/>
            <person name="Marz M."/>
            <person name="Stadler P.F."/>
            <person name="Smith J."/>
            <person name="Kraus R.H."/>
            <person name="Zhao Y."/>
            <person name="Ren L."/>
            <person name="Fei J."/>
            <person name="Morisson M."/>
            <person name="Kaiser P."/>
            <person name="Griffin D.K."/>
            <person name="Rao M."/>
            <person name="Pitel F."/>
            <person name="Wang J."/>
            <person name="Li N."/>
        </authorList>
    </citation>
    <scope>NUCLEOTIDE SEQUENCE [LARGE SCALE GENOMIC DNA]</scope>
</reference>
<sequence length="164" mass="17688">MGRLFILSPSSPHTPNSSRDDLAASTYHPPADIHPQLASAPPAASCHSCIPRAQITTRSLAEHQRSEFSCLINFGRHEKKSWTVPSCCASSQHREDAALPKRAPGSRNKGSEGTRRSHTTTRSPLGLERAELCSQQLSQEFPHPTSQGTLKGKGGISSKTNKAP</sequence>
<dbReference type="AlphaFoldDB" id="R0JWY6"/>